<comment type="subcellular location">
    <subcellularLocation>
        <location evidence="1">Nucleus</location>
    </subcellularLocation>
</comment>
<protein>
    <submittedName>
        <fullName evidence="8">U3 small nucleolar RNA-associated protein 3</fullName>
    </submittedName>
</protein>
<accession>S9UFL6</accession>
<dbReference type="Proteomes" id="UP000015354">
    <property type="component" value="Unassembled WGS sequence"/>
</dbReference>
<comment type="similarity">
    <text evidence="2">Belongs to the SAS10 family.</text>
</comment>
<dbReference type="AlphaFoldDB" id="S9UFL6"/>
<dbReference type="GO" id="GO:0032040">
    <property type="term" value="C:small-subunit processome"/>
    <property type="evidence" value="ECO:0007669"/>
    <property type="project" value="TreeGrafter"/>
</dbReference>
<evidence type="ECO:0000256" key="4">
    <source>
        <dbReference type="ARBA" id="ARBA00023242"/>
    </source>
</evidence>
<dbReference type="InterPro" id="IPR018972">
    <property type="entry name" value="Sas10_C_dom"/>
</dbReference>
<dbReference type="PANTHER" id="PTHR13237:SF8">
    <property type="entry name" value="SOMETHING ABOUT SILENCING PROTEIN 10"/>
    <property type="match status" value="1"/>
</dbReference>
<feature type="region of interest" description="Disordered" evidence="6">
    <location>
        <begin position="32"/>
        <end position="85"/>
    </location>
</feature>
<dbReference type="Pfam" id="PF04000">
    <property type="entry name" value="Sas10_Utp3"/>
    <property type="match status" value="1"/>
</dbReference>
<feature type="compositionally biased region" description="Acidic residues" evidence="6">
    <location>
        <begin position="403"/>
        <end position="441"/>
    </location>
</feature>
<feature type="coiled-coil region" evidence="5">
    <location>
        <begin position="299"/>
        <end position="329"/>
    </location>
</feature>
<feature type="domain" description="Sas10 C-terminal" evidence="7">
    <location>
        <begin position="461"/>
        <end position="533"/>
    </location>
</feature>
<reference evidence="8 9" key="1">
    <citation type="journal article" date="2013" name="PLoS ONE">
        <title>Predicting the Proteins of Angomonas deanei, Strigomonas culicis and Their Respective Endosymbionts Reveals New Aspects of the Trypanosomatidae Family.</title>
        <authorList>
            <person name="Motta M.C."/>
            <person name="Martins A.C."/>
            <person name="de Souza S.S."/>
            <person name="Catta-Preta C.M."/>
            <person name="Silva R."/>
            <person name="Klein C.C."/>
            <person name="de Almeida L.G."/>
            <person name="de Lima Cunha O."/>
            <person name="Ciapina L.P."/>
            <person name="Brocchi M."/>
            <person name="Colabardini A.C."/>
            <person name="de Araujo Lima B."/>
            <person name="Machado C.R."/>
            <person name="de Almeida Soares C.M."/>
            <person name="Probst C.M."/>
            <person name="de Menezes C.B."/>
            <person name="Thompson C.E."/>
            <person name="Bartholomeu D.C."/>
            <person name="Gradia D.F."/>
            <person name="Pavoni D.P."/>
            <person name="Grisard E.C."/>
            <person name="Fantinatti-Garboggini F."/>
            <person name="Marchini F.K."/>
            <person name="Rodrigues-Luiz G.F."/>
            <person name="Wagner G."/>
            <person name="Goldman G.H."/>
            <person name="Fietto J.L."/>
            <person name="Elias M.C."/>
            <person name="Goldman M.H."/>
            <person name="Sagot M.F."/>
            <person name="Pereira M."/>
            <person name="Stoco P.H."/>
            <person name="de Mendonca-Neto R.P."/>
            <person name="Teixeira S.M."/>
            <person name="Maciel T.E."/>
            <person name="de Oliveira Mendes T.A."/>
            <person name="Urmenyi T.P."/>
            <person name="de Souza W."/>
            <person name="Schenkman S."/>
            <person name="de Vasconcelos A.T."/>
        </authorList>
    </citation>
    <scope>NUCLEOTIDE SEQUENCE [LARGE SCALE GENOMIC DNA]</scope>
</reference>
<feature type="compositionally biased region" description="Basic residues" evidence="6">
    <location>
        <begin position="42"/>
        <end position="53"/>
    </location>
</feature>
<feature type="compositionally biased region" description="Basic and acidic residues" evidence="6">
    <location>
        <begin position="459"/>
        <end position="474"/>
    </location>
</feature>
<dbReference type="EMBL" id="ATMH01005623">
    <property type="protein sequence ID" value="EPY27693.1"/>
    <property type="molecule type" value="Genomic_DNA"/>
</dbReference>
<evidence type="ECO:0000313" key="9">
    <source>
        <dbReference type="Proteomes" id="UP000015354"/>
    </source>
</evidence>
<keyword evidence="9" id="KW-1185">Reference proteome</keyword>
<name>S9UFL6_9TRYP</name>
<dbReference type="InterPro" id="IPR007146">
    <property type="entry name" value="Sas10/Utp3/C1D"/>
</dbReference>
<evidence type="ECO:0000256" key="1">
    <source>
        <dbReference type="ARBA" id="ARBA00004123"/>
    </source>
</evidence>
<organism evidence="8 9">
    <name type="scientific">Strigomonas culicis</name>
    <dbReference type="NCBI Taxonomy" id="28005"/>
    <lineage>
        <taxon>Eukaryota</taxon>
        <taxon>Discoba</taxon>
        <taxon>Euglenozoa</taxon>
        <taxon>Kinetoplastea</taxon>
        <taxon>Metakinetoplastina</taxon>
        <taxon>Trypanosomatida</taxon>
        <taxon>Trypanosomatidae</taxon>
        <taxon>Strigomonadinae</taxon>
        <taxon>Strigomonas</taxon>
    </lineage>
</organism>
<comment type="caution">
    <text evidence="8">The sequence shown here is derived from an EMBL/GenBank/DDBJ whole genome shotgun (WGS) entry which is preliminary data.</text>
</comment>
<keyword evidence="5" id="KW-0175">Coiled coil</keyword>
<evidence type="ECO:0000313" key="8">
    <source>
        <dbReference type="EMBL" id="EPY27693.1"/>
    </source>
</evidence>
<proteinExistence type="inferred from homology"/>
<dbReference type="GO" id="GO:0000462">
    <property type="term" value="P:maturation of SSU-rRNA from tricistronic rRNA transcript (SSU-rRNA, 5.8S rRNA, LSU-rRNA)"/>
    <property type="evidence" value="ECO:0007669"/>
    <property type="project" value="TreeGrafter"/>
</dbReference>
<gene>
    <name evidence="8" type="ORF">STCU_05623</name>
</gene>
<evidence type="ECO:0000256" key="2">
    <source>
        <dbReference type="ARBA" id="ARBA00010979"/>
    </source>
</evidence>
<evidence type="ECO:0000256" key="6">
    <source>
        <dbReference type="SAM" id="MobiDB-lite"/>
    </source>
</evidence>
<evidence type="ECO:0000259" key="7">
    <source>
        <dbReference type="Pfam" id="PF09368"/>
    </source>
</evidence>
<keyword evidence="3" id="KW-0597">Phosphoprotein</keyword>
<dbReference type="Pfam" id="PF09368">
    <property type="entry name" value="Sas10"/>
    <property type="match status" value="1"/>
</dbReference>
<evidence type="ECO:0000256" key="5">
    <source>
        <dbReference type="SAM" id="Coils"/>
    </source>
</evidence>
<keyword evidence="4" id="KW-0539">Nucleus</keyword>
<feature type="region of interest" description="Disordered" evidence="6">
    <location>
        <begin position="392"/>
        <end position="513"/>
    </location>
</feature>
<feature type="compositionally biased region" description="Basic residues" evidence="6">
    <location>
        <begin position="475"/>
        <end position="506"/>
    </location>
</feature>
<sequence length="533" mass="60308">MGRKANKKSTQWEDRDIVEDLDLDLGKAASADNFAEEDIVHNRSKKSAKRPRRATAADEEDDDDGIARVLPADAHRMDGYGDDEGGYVEEEQMALSTEKSNRRQAAEEDFDVAGISLAKMPSATAKKVKKDVFDAEPVVEAVERDFASLSKSERLAVLKKESPEVLKMLDDLKKYLAEVKQLAQPLNELLHQRRLTSESDKNLVAFLETKVQLMLSYCMHVTFYLLLKSEGRKVAGHPVIDNLVEIRVYLEKMWPLEEKLQYSLNRLLSGKSTATAHLGDLRPVKGSESGLYEAARGSQDTEARERRRLQQQQREAEELEREELSAMTRVQSKKASALNKIALDNRIAPLSYREDEDQYFAKLTTDDKDGEGEGLSLMDALRQRQAKVASLQKPSKAVRVAEEEALEGDEEEDLDEDEAGSEEGEEGEEADYDAMLEEEVAREEAKERDTAARPAFQVKEADRRKASKKIESHRGLTKARPKDRKNPRVAQRHKYQKRLQIHKAQSRRFQPEPEEGFVGVRSVKAGVVRSTKL</sequence>
<evidence type="ECO:0000256" key="3">
    <source>
        <dbReference type="ARBA" id="ARBA00022553"/>
    </source>
</evidence>
<dbReference type="PANTHER" id="PTHR13237">
    <property type="entry name" value="SOMETHING ABOUT SILENCING PROTEIN 10-RELATED"/>
    <property type="match status" value="1"/>
</dbReference>
<feature type="compositionally biased region" description="Basic and acidic residues" evidence="6">
    <location>
        <begin position="442"/>
        <end position="451"/>
    </location>
</feature>
<dbReference type="OrthoDB" id="203440at2759"/>